<keyword evidence="9" id="KW-0445">Lipid transport</keyword>
<evidence type="ECO:0000256" key="3">
    <source>
        <dbReference type="ARBA" id="ARBA00022475"/>
    </source>
</evidence>
<dbReference type="InterPro" id="IPR036640">
    <property type="entry name" value="ABC1_TM_sf"/>
</dbReference>
<evidence type="ECO:0000256" key="6">
    <source>
        <dbReference type="ARBA" id="ARBA00022840"/>
    </source>
</evidence>
<dbReference type="PANTHER" id="PTHR43394:SF1">
    <property type="entry name" value="ATP-BINDING CASSETTE SUB-FAMILY B MEMBER 10, MITOCHONDRIAL"/>
    <property type="match status" value="1"/>
</dbReference>
<feature type="domain" description="ABC transmembrane type-1" evidence="13">
    <location>
        <begin position="12"/>
        <end position="292"/>
    </location>
</feature>
<dbReference type="InterPro" id="IPR011917">
    <property type="entry name" value="ABC_transpr_lipidA"/>
</dbReference>
<dbReference type="FunFam" id="3.40.50.300:FF:000221">
    <property type="entry name" value="Multidrug ABC transporter ATP-binding protein"/>
    <property type="match status" value="1"/>
</dbReference>
<feature type="transmembrane region" description="Helical" evidence="11">
    <location>
        <begin position="151"/>
        <end position="168"/>
    </location>
</feature>
<dbReference type="InterPro" id="IPR003439">
    <property type="entry name" value="ABC_transporter-like_ATP-bd"/>
</dbReference>
<evidence type="ECO:0000259" key="12">
    <source>
        <dbReference type="PROSITE" id="PS50893"/>
    </source>
</evidence>
<keyword evidence="2" id="KW-0813">Transport</keyword>
<keyword evidence="5" id="KW-0547">Nucleotide-binding</keyword>
<dbReference type="InterPro" id="IPR039421">
    <property type="entry name" value="Type_1_exporter"/>
</dbReference>
<dbReference type="PROSITE" id="PS50893">
    <property type="entry name" value="ABC_TRANSPORTER_2"/>
    <property type="match status" value="1"/>
</dbReference>
<evidence type="ECO:0000259" key="13">
    <source>
        <dbReference type="PROSITE" id="PS50929"/>
    </source>
</evidence>
<reference evidence="15 16" key="1">
    <citation type="journal article" date="2021" name="Microbiol. Resour. Announc.">
        <title>Draft Genome Sequence of Coralloluteibacterium stylophorae LMG 29479T.</title>
        <authorList>
            <person name="Karlyshev A.V."/>
            <person name="Kudryashova E.B."/>
            <person name="Ariskina E.V."/>
            <person name="Conroy A.P."/>
            <person name="Abidueva E.Y."/>
        </authorList>
    </citation>
    <scope>NUCLEOTIDE SEQUENCE [LARGE SCALE GENOMIC DNA]</scope>
    <source>
        <strain evidence="15 16">LMG 29479</strain>
    </source>
</reference>
<evidence type="ECO:0000313" key="14">
    <source>
        <dbReference type="EMBL" id="MBR0561590.1"/>
    </source>
</evidence>
<dbReference type="GO" id="GO:0005886">
    <property type="term" value="C:plasma membrane"/>
    <property type="evidence" value="ECO:0007669"/>
    <property type="project" value="UniProtKB-SubCell"/>
</dbReference>
<dbReference type="PANTHER" id="PTHR43394">
    <property type="entry name" value="ATP-DEPENDENT PERMEASE MDL1, MITOCHONDRIAL"/>
    <property type="match status" value="1"/>
</dbReference>
<dbReference type="SUPFAM" id="SSF52540">
    <property type="entry name" value="P-loop containing nucleoside triphosphate hydrolases"/>
    <property type="match status" value="1"/>
</dbReference>
<dbReference type="GO" id="GO:0034040">
    <property type="term" value="F:ATPase-coupled lipid transmembrane transporter activity"/>
    <property type="evidence" value="ECO:0007669"/>
    <property type="project" value="InterPro"/>
</dbReference>
<dbReference type="Gene3D" id="3.40.50.300">
    <property type="entry name" value="P-loop containing nucleotide triphosphate hydrolases"/>
    <property type="match status" value="1"/>
</dbReference>
<feature type="transmembrane region" description="Helical" evidence="11">
    <location>
        <begin position="231"/>
        <end position="252"/>
    </location>
</feature>
<evidence type="ECO:0000256" key="7">
    <source>
        <dbReference type="ARBA" id="ARBA00022967"/>
    </source>
</evidence>
<evidence type="ECO:0000256" key="2">
    <source>
        <dbReference type="ARBA" id="ARBA00022448"/>
    </source>
</evidence>
<evidence type="ECO:0000256" key="5">
    <source>
        <dbReference type="ARBA" id="ARBA00022741"/>
    </source>
</evidence>
<dbReference type="Pfam" id="PF00664">
    <property type="entry name" value="ABC_membrane"/>
    <property type="match status" value="1"/>
</dbReference>
<dbReference type="AlphaFoldDB" id="A0A8J8AX26"/>
<dbReference type="InterPro" id="IPR011527">
    <property type="entry name" value="ABC1_TM_dom"/>
</dbReference>
<dbReference type="SMART" id="SM00382">
    <property type="entry name" value="AAA"/>
    <property type="match status" value="1"/>
</dbReference>
<dbReference type="Gene3D" id="1.20.1560.10">
    <property type="entry name" value="ABC transporter type 1, transmembrane domain"/>
    <property type="match status" value="1"/>
</dbReference>
<comment type="subcellular location">
    <subcellularLocation>
        <location evidence="1">Cell membrane</location>
        <topology evidence="1">Multi-pass membrane protein</topology>
    </subcellularLocation>
</comment>
<keyword evidence="6" id="KW-0067">ATP-binding</keyword>
<evidence type="ECO:0000256" key="1">
    <source>
        <dbReference type="ARBA" id="ARBA00004651"/>
    </source>
</evidence>
<proteinExistence type="predicted"/>
<evidence type="ECO:0000313" key="16">
    <source>
        <dbReference type="Proteomes" id="UP000675747"/>
    </source>
</evidence>
<dbReference type="Pfam" id="PF00005">
    <property type="entry name" value="ABC_tran"/>
    <property type="match status" value="1"/>
</dbReference>
<dbReference type="PROSITE" id="PS50929">
    <property type="entry name" value="ABC_TM1F"/>
    <property type="match status" value="1"/>
</dbReference>
<dbReference type="GO" id="GO:0005524">
    <property type="term" value="F:ATP binding"/>
    <property type="evidence" value="ECO:0007669"/>
    <property type="project" value="UniProtKB-KW"/>
</dbReference>
<feature type="domain" description="ABC transporter" evidence="12">
    <location>
        <begin position="324"/>
        <end position="559"/>
    </location>
</feature>
<evidence type="ECO:0000256" key="8">
    <source>
        <dbReference type="ARBA" id="ARBA00022989"/>
    </source>
</evidence>
<feature type="transmembrane region" description="Helical" evidence="11">
    <location>
        <begin position="48"/>
        <end position="67"/>
    </location>
</feature>
<evidence type="ECO:0000256" key="10">
    <source>
        <dbReference type="ARBA" id="ARBA00023136"/>
    </source>
</evidence>
<accession>A0A8J8AX26</accession>
<evidence type="ECO:0000256" key="4">
    <source>
        <dbReference type="ARBA" id="ARBA00022692"/>
    </source>
</evidence>
<dbReference type="GO" id="GO:0016887">
    <property type="term" value="F:ATP hydrolysis activity"/>
    <property type="evidence" value="ECO:0007669"/>
    <property type="project" value="InterPro"/>
</dbReference>
<comment type="caution">
    <text evidence="14">The sequence shown here is derived from an EMBL/GenBank/DDBJ whole genome shotgun (WGS) entry which is preliminary data.</text>
</comment>
<keyword evidence="10 11" id="KW-0472">Membrane</keyword>
<dbReference type="InterPro" id="IPR017871">
    <property type="entry name" value="ABC_transporter-like_CS"/>
</dbReference>
<gene>
    <name evidence="14" type="primary">msbA</name>
    <name evidence="15" type="ORF">KB893_001555</name>
    <name evidence="14" type="ORF">KB893_03510</name>
</gene>
<dbReference type="InterPro" id="IPR027417">
    <property type="entry name" value="P-loop_NTPase"/>
</dbReference>
<keyword evidence="7" id="KW-1278">Translocase</keyword>
<dbReference type="EMBL" id="JAGQFT020000001">
    <property type="protein sequence ID" value="MBS7455816.1"/>
    <property type="molecule type" value="Genomic_DNA"/>
</dbReference>
<keyword evidence="3" id="KW-1003">Cell membrane</keyword>
<keyword evidence="8 11" id="KW-1133">Transmembrane helix</keyword>
<dbReference type="PROSITE" id="PS00211">
    <property type="entry name" value="ABC_TRANSPORTER_1"/>
    <property type="match status" value="1"/>
</dbReference>
<keyword evidence="16" id="KW-1185">Reference proteome</keyword>
<dbReference type="EMBL" id="JAGQFT010000014">
    <property type="protein sequence ID" value="MBR0561590.1"/>
    <property type="molecule type" value="Genomic_DNA"/>
</dbReference>
<dbReference type="Proteomes" id="UP000675747">
    <property type="component" value="Unassembled WGS sequence"/>
</dbReference>
<evidence type="ECO:0000256" key="11">
    <source>
        <dbReference type="SAM" id="Phobius"/>
    </source>
</evidence>
<dbReference type="SUPFAM" id="SSF90123">
    <property type="entry name" value="ABC transporter transmembrane region"/>
    <property type="match status" value="1"/>
</dbReference>
<name>A0A8J8AX26_9GAMM</name>
<evidence type="ECO:0000313" key="15">
    <source>
        <dbReference type="EMBL" id="MBS7455816.1"/>
    </source>
</evidence>
<sequence length="567" mass="61731">MGVAARYWPLLAVATVGMAVEAAAAAGFSYLMKPIVDQTFVARDIDLILPLTIVGIFVLRGVATFVTDYGMSRSGRSVVRDLRQRMLAKYLRLPTAHFDTEAVPTLVSRLNYDTDQVAHAAAESMKIVITDSLTILFLLGVMFVTSVRVTLVMLIVAPLIGLIVNYVGRRYRRINRNIQDSVASLAQSAEQTIAAQQEVKVYGAQRQELGRYARLADRIVGLNVKVESTKATASSTVQLLAAIALAIILFVAGREAMAGRLSAGDFVRLMVSMMALLPSLKRVTTVQSQIGRGIAAAEKIFGLLDAPEERDEGRRPLARARGELVFRDVSVRYPSQMRAALEHVGFEARPGTVTAIVGRSGSGKSTLVRLLPRFYEPSAGQVLLDGEPLDAYALADLRRQIALVGQRVMLFDDTVAANIAYGQPDADPERIRAAAKAANALEFIERLPQGMDTRIGENGALLSGGQRQRLAIARAILKDAPILILDEATAALDTESERLVQDALDHLIPDRTTLVIAHRLSTIEHADQVLVLDEGRLVERGTHAELLAQGGTYAHLHRMQFREQATA</sequence>
<protein>
    <submittedName>
        <fullName evidence="14">Lipid A export permease/ATP-binding protein MsbA</fullName>
    </submittedName>
</protein>
<organism evidence="14">
    <name type="scientific">Coralloluteibacterium stylophorae</name>
    <dbReference type="NCBI Taxonomy" id="1776034"/>
    <lineage>
        <taxon>Bacteria</taxon>
        <taxon>Pseudomonadati</taxon>
        <taxon>Pseudomonadota</taxon>
        <taxon>Gammaproteobacteria</taxon>
        <taxon>Lysobacterales</taxon>
        <taxon>Lysobacteraceae</taxon>
        <taxon>Coralloluteibacterium</taxon>
    </lineage>
</organism>
<reference evidence="14" key="2">
    <citation type="submission" date="2021-04" db="EMBL/GenBank/DDBJ databases">
        <authorList>
            <person name="Karlyshev A.V."/>
        </authorList>
    </citation>
    <scope>NUCLEOTIDE SEQUENCE</scope>
    <source>
        <strain evidence="14">LMG 29479</strain>
    </source>
</reference>
<evidence type="ECO:0000256" key="9">
    <source>
        <dbReference type="ARBA" id="ARBA00023055"/>
    </source>
</evidence>
<dbReference type="RefSeq" id="WP_211925570.1">
    <property type="nucleotide sequence ID" value="NZ_JAGQFT020000001.1"/>
</dbReference>
<dbReference type="InterPro" id="IPR003593">
    <property type="entry name" value="AAA+_ATPase"/>
</dbReference>
<keyword evidence="4 11" id="KW-0812">Transmembrane</keyword>
<dbReference type="CDD" id="cd18552">
    <property type="entry name" value="ABC_6TM_MsbA_like"/>
    <property type="match status" value="1"/>
</dbReference>
<dbReference type="NCBIfam" id="TIGR02203">
    <property type="entry name" value="MsbA_lipidA"/>
    <property type="match status" value="1"/>
</dbReference>
<dbReference type="GO" id="GO:0015421">
    <property type="term" value="F:ABC-type oligopeptide transporter activity"/>
    <property type="evidence" value="ECO:0007669"/>
    <property type="project" value="TreeGrafter"/>
</dbReference>